<dbReference type="Pfam" id="PF00657">
    <property type="entry name" value="Lipase_GDSL"/>
    <property type="match status" value="1"/>
</dbReference>
<name>A0A7K1SDR1_9BACT</name>
<dbReference type="SUPFAM" id="SSF52266">
    <property type="entry name" value="SGNH hydrolase"/>
    <property type="match status" value="1"/>
</dbReference>
<organism evidence="1 2">
    <name type="scientific">Spirosoma arboris</name>
    <dbReference type="NCBI Taxonomy" id="2682092"/>
    <lineage>
        <taxon>Bacteria</taxon>
        <taxon>Pseudomonadati</taxon>
        <taxon>Bacteroidota</taxon>
        <taxon>Cytophagia</taxon>
        <taxon>Cytophagales</taxon>
        <taxon>Cytophagaceae</taxon>
        <taxon>Spirosoma</taxon>
    </lineage>
</organism>
<reference evidence="1 2" key="1">
    <citation type="submission" date="2019-12" db="EMBL/GenBank/DDBJ databases">
        <title>Spirosoma sp. HMF4905 genome sequencing and assembly.</title>
        <authorList>
            <person name="Kang H."/>
            <person name="Cha I."/>
            <person name="Kim H."/>
            <person name="Joh K."/>
        </authorList>
    </citation>
    <scope>NUCLEOTIDE SEQUENCE [LARGE SCALE GENOMIC DNA]</scope>
    <source>
        <strain evidence="1 2">HMF4905</strain>
    </source>
</reference>
<keyword evidence="2" id="KW-1185">Reference proteome</keyword>
<dbReference type="RefSeq" id="WP_157586564.1">
    <property type="nucleotide sequence ID" value="NZ_WPIN01000006.1"/>
</dbReference>
<proteinExistence type="predicted"/>
<keyword evidence="1" id="KW-0378">Hydrolase</keyword>
<accession>A0A7K1SDR1</accession>
<evidence type="ECO:0000313" key="1">
    <source>
        <dbReference type="EMBL" id="MVM31930.1"/>
    </source>
</evidence>
<dbReference type="EMBL" id="WPIN01000006">
    <property type="protein sequence ID" value="MVM31930.1"/>
    <property type="molecule type" value="Genomic_DNA"/>
</dbReference>
<dbReference type="InterPro" id="IPR001087">
    <property type="entry name" value="GDSL"/>
</dbReference>
<dbReference type="Gene3D" id="3.40.50.1110">
    <property type="entry name" value="SGNH hydrolase"/>
    <property type="match status" value="1"/>
</dbReference>
<dbReference type="Proteomes" id="UP000436006">
    <property type="component" value="Unassembled WGS sequence"/>
</dbReference>
<evidence type="ECO:0000313" key="2">
    <source>
        <dbReference type="Proteomes" id="UP000436006"/>
    </source>
</evidence>
<protein>
    <submittedName>
        <fullName evidence="1">SGNH/GDSL hydrolase family protein</fullName>
    </submittedName>
</protein>
<dbReference type="InterPro" id="IPR036514">
    <property type="entry name" value="SGNH_hydro_sf"/>
</dbReference>
<dbReference type="GO" id="GO:0016788">
    <property type="term" value="F:hydrolase activity, acting on ester bonds"/>
    <property type="evidence" value="ECO:0007669"/>
    <property type="project" value="InterPro"/>
</dbReference>
<comment type="caution">
    <text evidence="1">The sequence shown here is derived from an EMBL/GenBank/DDBJ whole genome shotgun (WGS) entry which is preliminary data.</text>
</comment>
<dbReference type="AlphaFoldDB" id="A0A7K1SDR1"/>
<gene>
    <name evidence="1" type="ORF">GO755_17910</name>
</gene>
<sequence>MQVKNRFRWEWALTILIGLNACTNNDIDPNAGTTTVVPSKGSADFTKYVAVGNSLTAGFADGGLYRDSQLNSYPSILAGQFTTVGGGSFVQPLFTEAQAAGSGYLKLIRVPSLADPTSLITSIAQVAPGAARGGTTAGGSPLLTKFTDANQNLGVPGIRVSDILTVGYGSTQGNQYFERLLANPATTYFQYMSDNLNGATFFSCWLGNNDALGYATTGGTTPLTPIDLFTTNFTAAMNKLTEGGRKGVVIGIPNITTTPYFSTVTVPLAVAQINLALNNPTPAITALVIQTAQGVRATKTGDLLMIPNALEYAKIGSTAAGTKTGPYGLSATNPLPTQYVLDADEVTALNAAIVAYDGVMKAQADAKGAAYVDPNTVLSQVAATGGITQNGITYTSSFIQGGVFSLDGIHLTPAGYALMANEIIKGINTKYSATIPQVNPANYRRVLLQQ</sequence>